<gene>
    <name evidence="1" type="ORF">PtA15_3A920</name>
</gene>
<dbReference type="RefSeq" id="XP_053019104.1">
    <property type="nucleotide sequence ID" value="XM_053167937.1"/>
</dbReference>
<organism evidence="1 2">
    <name type="scientific">Puccinia triticina</name>
    <dbReference type="NCBI Taxonomy" id="208348"/>
    <lineage>
        <taxon>Eukaryota</taxon>
        <taxon>Fungi</taxon>
        <taxon>Dikarya</taxon>
        <taxon>Basidiomycota</taxon>
        <taxon>Pucciniomycotina</taxon>
        <taxon>Pucciniomycetes</taxon>
        <taxon>Pucciniales</taxon>
        <taxon>Pucciniaceae</taxon>
        <taxon>Puccinia</taxon>
    </lineage>
</organism>
<sequence>MEANSEVVQLPIRETSDRAAPVEKIVSVPRINHIITEDRNCGHSLQSSNACSPSPAVAVLALARRTGNAYHEDQN</sequence>
<name>A0ABY7CEB1_9BASI</name>
<reference evidence="1" key="1">
    <citation type="submission" date="2022-10" db="EMBL/GenBank/DDBJ databases">
        <title>Puccinia triticina Genome sequencing and assembly.</title>
        <authorList>
            <person name="Li C."/>
        </authorList>
    </citation>
    <scope>NUCLEOTIDE SEQUENCE</scope>
    <source>
        <strain evidence="1">Pt15</strain>
    </source>
</reference>
<evidence type="ECO:0000313" key="2">
    <source>
        <dbReference type="Proteomes" id="UP001164743"/>
    </source>
</evidence>
<evidence type="ECO:0000313" key="1">
    <source>
        <dbReference type="EMBL" id="WAQ83549.1"/>
    </source>
</evidence>
<dbReference type="GeneID" id="77808832"/>
<protein>
    <submittedName>
        <fullName evidence="1">Uncharacterized protein</fullName>
    </submittedName>
</protein>
<dbReference type="Proteomes" id="UP001164743">
    <property type="component" value="Chromosome 3A"/>
</dbReference>
<proteinExistence type="predicted"/>
<keyword evidence="2" id="KW-1185">Reference proteome</keyword>
<dbReference type="EMBL" id="CP110423">
    <property type="protein sequence ID" value="WAQ83549.1"/>
    <property type="molecule type" value="Genomic_DNA"/>
</dbReference>
<accession>A0ABY7CEB1</accession>